<feature type="region of interest" description="Disordered" evidence="1">
    <location>
        <begin position="97"/>
        <end position="136"/>
    </location>
</feature>
<proteinExistence type="predicted"/>
<organism evidence="2 3">
    <name type="scientific">Clonostachys byssicola</name>
    <dbReference type="NCBI Taxonomy" id="160290"/>
    <lineage>
        <taxon>Eukaryota</taxon>
        <taxon>Fungi</taxon>
        <taxon>Dikarya</taxon>
        <taxon>Ascomycota</taxon>
        <taxon>Pezizomycotina</taxon>
        <taxon>Sordariomycetes</taxon>
        <taxon>Hypocreomycetidae</taxon>
        <taxon>Hypocreales</taxon>
        <taxon>Bionectriaceae</taxon>
        <taxon>Clonostachys</taxon>
    </lineage>
</organism>
<keyword evidence="3" id="KW-1185">Reference proteome</keyword>
<name>A0A9N9Y1H0_9HYPO</name>
<evidence type="ECO:0000313" key="3">
    <source>
        <dbReference type="Proteomes" id="UP000754883"/>
    </source>
</evidence>
<feature type="region of interest" description="Disordered" evidence="1">
    <location>
        <begin position="375"/>
        <end position="408"/>
    </location>
</feature>
<reference evidence="2 3" key="2">
    <citation type="submission" date="2021-10" db="EMBL/GenBank/DDBJ databases">
        <authorList>
            <person name="Piombo E."/>
        </authorList>
    </citation>
    <scope>NUCLEOTIDE SEQUENCE [LARGE SCALE GENOMIC DNA]</scope>
</reference>
<dbReference type="Proteomes" id="UP000754883">
    <property type="component" value="Unassembled WGS sequence"/>
</dbReference>
<dbReference type="EMBL" id="CABFNO020001467">
    <property type="protein sequence ID" value="CAG9989927.1"/>
    <property type="molecule type" value="Genomic_DNA"/>
</dbReference>
<accession>A0A9N9Y1H0</accession>
<feature type="region of interest" description="Disordered" evidence="1">
    <location>
        <begin position="422"/>
        <end position="471"/>
    </location>
</feature>
<feature type="region of interest" description="Disordered" evidence="1">
    <location>
        <begin position="293"/>
        <end position="339"/>
    </location>
</feature>
<dbReference type="AlphaFoldDB" id="A0A9N9Y1H0"/>
<protein>
    <submittedName>
        <fullName evidence="2">Uncharacterized protein</fullName>
    </submittedName>
</protein>
<reference evidence="3" key="1">
    <citation type="submission" date="2019-06" db="EMBL/GenBank/DDBJ databases">
        <authorList>
            <person name="Broberg M."/>
        </authorList>
    </citation>
    <scope>NUCLEOTIDE SEQUENCE [LARGE SCALE GENOMIC DNA]</scope>
</reference>
<feature type="compositionally biased region" description="Polar residues" evidence="1">
    <location>
        <begin position="305"/>
        <end position="321"/>
    </location>
</feature>
<evidence type="ECO:0000313" key="2">
    <source>
        <dbReference type="EMBL" id="CAG9989927.1"/>
    </source>
</evidence>
<comment type="caution">
    <text evidence="2">The sequence shown here is derived from an EMBL/GenBank/DDBJ whole genome shotgun (WGS) entry which is preliminary data.</text>
</comment>
<evidence type="ECO:0000256" key="1">
    <source>
        <dbReference type="SAM" id="MobiDB-lite"/>
    </source>
</evidence>
<sequence length="681" mass="74579">MTGISQYKHDEIRFVLREIVRKTKLPSISEGFFNRFTKTLNPNQIRYIKNKYGKDPTFKSPMINYRGANAADLEDSDNAQEEKSGWVNHPLLLAPENHTPREQSKSPELLASQNPIPAGPSLPNPLTTTKGHESPVSLVPGWAQRREQGIYFQPINRTLQQPQDLNIPSQILPAEPDLSQQPLIPAAQASNIAQTPGGWVHLPPSQFPYYTQMPVANTGWGQGAHQFYPGSIHNSPVFFPDNSMPISNLQAGYYGGIEPVSQGFHYPTQSPRFVDIPSGSMPRSLQMIQENIISSPRPNDAPPRASSSKKGQTTATPSSRPESAIRTRRHNVSGTGYNVHGIRPRRIAKAAHLTRFPESYNGVLSNFVHDMSEPVTGVPEPSLPSLPSLPSQTPRNQDGRGTGGHFEDLNLDFAIDPIAKYTNYPPSEPEYAEIKPGGGSGASPELVDTAPSPTGAGPSLSLPASSQPLGSSNLLESIESPSEFVPVQTTPLIPSVSPFLPTHSQAMSFKLNATERNGERDKGKEKGKEISNEVIEAREARRRQEIIRKNNIQTALNQMFQRDEALRRAAGTQEVAQAAFETQNPPKTQGESASQLLTHGEYQSCAKSQHQTEASASRSDMLPLDQVVLQPLSPGQSSKNITYEEMKSWGEGMVGSDVLHETLLSLDCDAPIDSTERVVEL</sequence>
<gene>
    <name evidence="2" type="ORF">CBYS24578_00005572</name>
</gene>
<feature type="compositionally biased region" description="Low complexity" evidence="1">
    <location>
        <begin position="455"/>
        <end position="471"/>
    </location>
</feature>
<dbReference type="OrthoDB" id="4736382at2759"/>